<protein>
    <recommendedName>
        <fullName evidence="4">PemK-like, MazF-like toxin of type II toxin-antitoxin system</fullName>
    </recommendedName>
</protein>
<evidence type="ECO:0000313" key="2">
    <source>
        <dbReference type="EMBL" id="GEP70322.1"/>
    </source>
</evidence>
<proteinExistence type="predicted"/>
<dbReference type="Proteomes" id="UP000321798">
    <property type="component" value="Unassembled WGS sequence"/>
</dbReference>
<keyword evidence="1" id="KW-1133">Transmembrane helix</keyword>
<comment type="caution">
    <text evidence="2">The sequence shown here is derived from an EMBL/GenBank/DDBJ whole genome shotgun (WGS) entry which is preliminary data.</text>
</comment>
<name>A0A512PGN4_9CELL</name>
<evidence type="ECO:0000313" key="3">
    <source>
        <dbReference type="Proteomes" id="UP000321798"/>
    </source>
</evidence>
<sequence length="146" mass="16497">MSELLGVELSETNPLLVGGAVAVVVLLLVARRWIVRSRRARRRGPRAGEVWFAEVPFEDGTGSKDRPVLVLDTYGTLCHVARFTSQDRSNRRDHLRVPHRVRGLDRASWADLRPLPLPSAALRRRVSGADRSLLRWYRRAAQQPTG</sequence>
<keyword evidence="1" id="KW-0812">Transmembrane</keyword>
<dbReference type="AlphaFoldDB" id="A0A512PGN4"/>
<keyword evidence="3" id="KW-1185">Reference proteome</keyword>
<dbReference type="SUPFAM" id="SSF50118">
    <property type="entry name" value="Cell growth inhibitor/plasmid maintenance toxic component"/>
    <property type="match status" value="1"/>
</dbReference>
<evidence type="ECO:0000256" key="1">
    <source>
        <dbReference type="SAM" id="Phobius"/>
    </source>
</evidence>
<organism evidence="2 3">
    <name type="scientific">Cellulomonas soli</name>
    <dbReference type="NCBI Taxonomy" id="931535"/>
    <lineage>
        <taxon>Bacteria</taxon>
        <taxon>Bacillati</taxon>
        <taxon>Actinomycetota</taxon>
        <taxon>Actinomycetes</taxon>
        <taxon>Micrococcales</taxon>
        <taxon>Cellulomonadaceae</taxon>
        <taxon>Cellulomonas</taxon>
    </lineage>
</organism>
<gene>
    <name evidence="2" type="ORF">CSO01_30370</name>
</gene>
<feature type="transmembrane region" description="Helical" evidence="1">
    <location>
        <begin position="15"/>
        <end position="34"/>
    </location>
</feature>
<keyword evidence="1" id="KW-0472">Membrane</keyword>
<accession>A0A512PGN4</accession>
<dbReference type="EMBL" id="BKAL01000011">
    <property type="protein sequence ID" value="GEP70322.1"/>
    <property type="molecule type" value="Genomic_DNA"/>
</dbReference>
<reference evidence="2 3" key="1">
    <citation type="submission" date="2019-07" db="EMBL/GenBank/DDBJ databases">
        <title>Whole genome shotgun sequence of Cellulomonas soli NBRC 109434.</title>
        <authorList>
            <person name="Hosoyama A."/>
            <person name="Uohara A."/>
            <person name="Ohji S."/>
            <person name="Ichikawa N."/>
        </authorList>
    </citation>
    <scope>NUCLEOTIDE SEQUENCE [LARGE SCALE GENOMIC DNA]</scope>
    <source>
        <strain evidence="2 3">NBRC 109434</strain>
    </source>
</reference>
<dbReference type="RefSeq" id="WP_146954093.1">
    <property type="nucleotide sequence ID" value="NZ_BAABBJ010000014.1"/>
</dbReference>
<dbReference type="OrthoDB" id="3295034at2"/>
<evidence type="ECO:0008006" key="4">
    <source>
        <dbReference type="Google" id="ProtNLM"/>
    </source>
</evidence>